<accession>A0ABC9TVX2</accession>
<dbReference type="PANTHER" id="PTHR45661">
    <property type="entry name" value="SURFACE ANTIGEN"/>
    <property type="match status" value="1"/>
</dbReference>
<comment type="caution">
    <text evidence="4">The sequence shown here is derived from an EMBL/GenBank/DDBJ whole genome shotgun (WGS) entry which is preliminary data.</text>
</comment>
<evidence type="ECO:0000256" key="3">
    <source>
        <dbReference type="SAM" id="Phobius"/>
    </source>
</evidence>
<dbReference type="Pfam" id="PF19127">
    <property type="entry name" value="Choline_bind_3"/>
    <property type="match status" value="1"/>
</dbReference>
<keyword evidence="3" id="KW-0812">Transmembrane</keyword>
<dbReference type="InterPro" id="IPR026906">
    <property type="entry name" value="LRR_5"/>
</dbReference>
<dbReference type="Proteomes" id="UP000016491">
    <property type="component" value="Unassembled WGS sequence"/>
</dbReference>
<dbReference type="PANTHER" id="PTHR45661:SF3">
    <property type="entry name" value="IG-LIKE DOMAIN-CONTAINING PROTEIN"/>
    <property type="match status" value="1"/>
</dbReference>
<reference evidence="4 5" key="1">
    <citation type="submission" date="2013-07" db="EMBL/GenBank/DDBJ databases">
        <authorList>
            <person name="Weinstock G."/>
            <person name="Sodergren E."/>
            <person name="Wylie T."/>
            <person name="Fulton L."/>
            <person name="Fulton R."/>
            <person name="Fronick C."/>
            <person name="O'Laughlin M."/>
            <person name="Godfrey J."/>
            <person name="Miner T."/>
            <person name="Herter B."/>
            <person name="Appelbaum E."/>
            <person name="Cordes M."/>
            <person name="Lek S."/>
            <person name="Wollam A."/>
            <person name="Pepin K.H."/>
            <person name="Palsikar V.B."/>
            <person name="Mitreva M."/>
            <person name="Wilson R.K."/>
        </authorList>
    </citation>
    <scope>NUCLEOTIDE SEQUENCE [LARGE SCALE GENOMIC DNA]</scope>
    <source>
        <strain evidence="4 5">ATCC 14940</strain>
    </source>
</reference>
<keyword evidence="1" id="KW-0677">Repeat</keyword>
<dbReference type="EMBL" id="AWSU01000230">
    <property type="protein sequence ID" value="ERI75916.1"/>
    <property type="molecule type" value="Genomic_DNA"/>
</dbReference>
<dbReference type="AlphaFoldDB" id="A0ABC9TVX2"/>
<keyword evidence="3" id="KW-1133">Transmembrane helix</keyword>
<dbReference type="Pfam" id="PF01473">
    <property type="entry name" value="Choline_bind_1"/>
    <property type="match status" value="1"/>
</dbReference>
<protein>
    <submittedName>
        <fullName evidence="4">Cell wall-binding repeat protein</fullName>
    </submittedName>
</protein>
<dbReference type="PROSITE" id="PS51170">
    <property type="entry name" value="CW"/>
    <property type="match status" value="1"/>
</dbReference>
<proteinExistence type="predicted"/>
<dbReference type="SUPFAM" id="SSF69360">
    <property type="entry name" value="Cell wall binding repeat"/>
    <property type="match status" value="1"/>
</dbReference>
<dbReference type="InterPro" id="IPR018337">
    <property type="entry name" value="Cell_wall/Cho-bd_repeat"/>
</dbReference>
<dbReference type="SUPFAM" id="SSF52058">
    <property type="entry name" value="L domain-like"/>
    <property type="match status" value="1"/>
</dbReference>
<dbReference type="Gene3D" id="2.10.270.10">
    <property type="entry name" value="Cholin Binding"/>
    <property type="match status" value="1"/>
</dbReference>
<gene>
    <name evidence="4" type="ORF">CLOSYM_02981</name>
</gene>
<sequence>MHSTAAVNAVCDKIGKSGKTRQKEEEKGMKRKIRSMLSTALIVSMLGTMFSGTAFAAGIKKAEGLFKDNDVPYVFYTENRLGSDYFQRVEYERGKAMLASPANAVMASDSEALAASPSELLKLSYNKFDSSLSFRLADDQDAFWPALDDAYTEQGGFPLTVGLCAGEEDRQFQGKIEIRSNWFMYVESANYSSPNYDRVNQKYLLPVSRFASPSEAGKVDLNNGYTLKIKEGGNPGTDVAKDFAPSVKSGTGGNGGIELTVPERLKAENDRNVDKTFNVELRKGSELIGYTWFELPMYSGIDDGKGGGEKTYFSVSEYLSGLSGEEKAGITELKINKGDITSDEWRQLMELPNLKKLYLSKDLSRVNIGGTGGNQALEELYINYDGTAAKSSPTRSMQGTIWEIPTGAFANFTKLKKVSMPGVTKVREKAFKGAVSLDGLTAPDVQDIEDSAFSGCGALTSADLPSLYNMGNNVFKDCAALNALNLPKLYNAGESVFVNCRALTSIDLPSLYSISHNAFKDCAALSAVNLPKLYSTGDSAFANCASLTSVALPQLEYTGERLFENCIELTVADLPSLDYLRGFTFAGCTALSEVKIPGVYQLSPSAFQGLNNIALELPSYNSPTLLGDFEAEQRFTASFIDRRGNEVSGDTLLATKRLYAWDAEWRRVLGLTPDGEETGELKIGYGILGQRPGTLTGKTMDEIIDRIGRLGALSDVISIELNDSKLTKADWDAMQRLTGLQELEMGTPDWIETSAYKRTIPEGATVPKSLRIARLYTAVNIPAGMFKDCTQLNWVSIGIANHIGDEAFAGCTSLNRLIIYLHNGGTPPVLGRDVFKGCTSSKKTIDFSPTGNEAALAERYKAADPQWAVWFEGGTPPPSGSASSGSNDRGSKYGSWVQDAGGWMYIFNDFRPVSQWGYLPYDGKFAWYYFDQNGYMMTGWYTDASGRTYYLNPVSDGTRGRMMTGWNQIDGKWYYFSMEEGSANGMLLKNTTTPDGYKVDADGVWIQ</sequence>
<evidence type="ECO:0000256" key="1">
    <source>
        <dbReference type="ARBA" id="ARBA00022737"/>
    </source>
</evidence>
<organism evidence="4 5">
    <name type="scientific">[Clostridium] symbiosum ATCC 14940</name>
    <dbReference type="NCBI Taxonomy" id="411472"/>
    <lineage>
        <taxon>Bacteria</taxon>
        <taxon>Bacillati</taxon>
        <taxon>Bacillota</taxon>
        <taxon>Clostridia</taxon>
        <taxon>Lachnospirales</taxon>
        <taxon>Lachnospiraceae</taxon>
        <taxon>Otoolea</taxon>
    </lineage>
</organism>
<feature type="repeat" description="Cell wall-binding" evidence="2">
    <location>
        <begin position="913"/>
        <end position="936"/>
    </location>
</feature>
<dbReference type="InterPro" id="IPR053139">
    <property type="entry name" value="Surface_bspA-like"/>
</dbReference>
<dbReference type="Gene3D" id="3.80.10.10">
    <property type="entry name" value="Ribonuclease Inhibitor"/>
    <property type="match status" value="2"/>
</dbReference>
<evidence type="ECO:0000256" key="2">
    <source>
        <dbReference type="PROSITE-ProRule" id="PRU00591"/>
    </source>
</evidence>
<dbReference type="Pfam" id="PF13306">
    <property type="entry name" value="LRR_5"/>
    <property type="match status" value="2"/>
</dbReference>
<name>A0ABC9TVX2_CLOSY</name>
<evidence type="ECO:0000313" key="4">
    <source>
        <dbReference type="EMBL" id="ERI75916.1"/>
    </source>
</evidence>
<dbReference type="InterPro" id="IPR032675">
    <property type="entry name" value="LRR_dom_sf"/>
</dbReference>
<feature type="transmembrane region" description="Helical" evidence="3">
    <location>
        <begin position="37"/>
        <end position="59"/>
    </location>
</feature>
<keyword evidence="3" id="KW-0472">Membrane</keyword>
<evidence type="ECO:0000313" key="5">
    <source>
        <dbReference type="Proteomes" id="UP000016491"/>
    </source>
</evidence>